<accession>A0AAW1U584</accession>
<sequence length="156" mass="17775">MSKEQIERWLKNSVMAEDDSKKDEKLKFYEEIPTETSLNTTTIIDTEKLKTSLLNIQKVSNTKEAISEAKKSPDHENAPRSPVYKSPGDRKPNFKKKAKAAPTVGAFSAYNESSIYAFEEEIYDVVSTLFVDLPDVLLQLQLLQSRKMSSQNLKNR</sequence>
<proteinExistence type="predicted"/>
<dbReference type="EMBL" id="JARQZJ010000043">
    <property type="protein sequence ID" value="KAK9877645.1"/>
    <property type="molecule type" value="Genomic_DNA"/>
</dbReference>
<feature type="region of interest" description="Disordered" evidence="1">
    <location>
        <begin position="1"/>
        <end position="24"/>
    </location>
</feature>
<protein>
    <submittedName>
        <fullName evidence="2">Uncharacterized protein</fullName>
    </submittedName>
</protein>
<gene>
    <name evidence="2" type="ORF">WA026_019315</name>
</gene>
<evidence type="ECO:0000256" key="1">
    <source>
        <dbReference type="SAM" id="MobiDB-lite"/>
    </source>
</evidence>
<feature type="compositionally biased region" description="Basic and acidic residues" evidence="1">
    <location>
        <begin position="1"/>
        <end position="10"/>
    </location>
</feature>
<feature type="region of interest" description="Disordered" evidence="1">
    <location>
        <begin position="64"/>
        <end position="97"/>
    </location>
</feature>
<feature type="compositionally biased region" description="Basic and acidic residues" evidence="1">
    <location>
        <begin position="65"/>
        <end position="78"/>
    </location>
</feature>
<dbReference type="AlphaFoldDB" id="A0AAW1U584"/>
<dbReference type="Proteomes" id="UP001431783">
    <property type="component" value="Unassembled WGS sequence"/>
</dbReference>
<comment type="caution">
    <text evidence="2">The sequence shown here is derived from an EMBL/GenBank/DDBJ whole genome shotgun (WGS) entry which is preliminary data.</text>
</comment>
<reference evidence="2 3" key="1">
    <citation type="submission" date="2023-03" db="EMBL/GenBank/DDBJ databases">
        <title>Genome insight into feeding habits of ladybird beetles.</title>
        <authorList>
            <person name="Li H.-S."/>
            <person name="Huang Y.-H."/>
            <person name="Pang H."/>
        </authorList>
    </citation>
    <scope>NUCLEOTIDE SEQUENCE [LARGE SCALE GENOMIC DNA]</scope>
    <source>
        <strain evidence="2">SYSU_2023b</strain>
        <tissue evidence="2">Whole body</tissue>
    </source>
</reference>
<keyword evidence="3" id="KW-1185">Reference proteome</keyword>
<evidence type="ECO:0000313" key="3">
    <source>
        <dbReference type="Proteomes" id="UP001431783"/>
    </source>
</evidence>
<organism evidence="2 3">
    <name type="scientific">Henosepilachna vigintioctopunctata</name>
    <dbReference type="NCBI Taxonomy" id="420089"/>
    <lineage>
        <taxon>Eukaryota</taxon>
        <taxon>Metazoa</taxon>
        <taxon>Ecdysozoa</taxon>
        <taxon>Arthropoda</taxon>
        <taxon>Hexapoda</taxon>
        <taxon>Insecta</taxon>
        <taxon>Pterygota</taxon>
        <taxon>Neoptera</taxon>
        <taxon>Endopterygota</taxon>
        <taxon>Coleoptera</taxon>
        <taxon>Polyphaga</taxon>
        <taxon>Cucujiformia</taxon>
        <taxon>Coccinelloidea</taxon>
        <taxon>Coccinellidae</taxon>
        <taxon>Epilachninae</taxon>
        <taxon>Epilachnini</taxon>
        <taxon>Henosepilachna</taxon>
    </lineage>
</organism>
<name>A0AAW1U584_9CUCU</name>
<evidence type="ECO:0000313" key="2">
    <source>
        <dbReference type="EMBL" id="KAK9877645.1"/>
    </source>
</evidence>